<evidence type="ECO:0000313" key="2">
    <source>
        <dbReference type="EMBL" id="VEP17072.1"/>
    </source>
</evidence>
<accession>A0A563W034</accession>
<keyword evidence="3" id="KW-1185">Reference proteome</keyword>
<evidence type="ECO:0000313" key="3">
    <source>
        <dbReference type="Proteomes" id="UP000320055"/>
    </source>
</evidence>
<evidence type="ECO:0000256" key="1">
    <source>
        <dbReference type="SAM" id="Phobius"/>
    </source>
</evidence>
<keyword evidence="1" id="KW-0472">Membrane</keyword>
<dbReference type="RefSeq" id="WP_144875690.1">
    <property type="nucleotide sequence ID" value="NZ_LR214274.1"/>
</dbReference>
<dbReference type="Proteomes" id="UP000320055">
    <property type="component" value="Unassembled WGS sequence"/>
</dbReference>
<keyword evidence="1" id="KW-1133">Transmembrane helix</keyword>
<feature type="transmembrane region" description="Helical" evidence="1">
    <location>
        <begin position="50"/>
        <end position="75"/>
    </location>
</feature>
<dbReference type="OrthoDB" id="570330at2"/>
<name>A0A563W034_9CYAN</name>
<protein>
    <submittedName>
        <fullName evidence="2">Uncharacterized protein</fullName>
    </submittedName>
</protein>
<reference evidence="2 3" key="1">
    <citation type="submission" date="2019-01" db="EMBL/GenBank/DDBJ databases">
        <authorList>
            <person name="Brito A."/>
        </authorList>
    </citation>
    <scope>NUCLEOTIDE SEQUENCE [LARGE SCALE GENOMIC DNA]</scope>
    <source>
        <strain evidence="2">1</strain>
    </source>
</reference>
<proteinExistence type="predicted"/>
<dbReference type="AlphaFoldDB" id="A0A563W034"/>
<feature type="transmembrane region" description="Helical" evidence="1">
    <location>
        <begin position="6"/>
        <end position="29"/>
    </location>
</feature>
<organism evidence="2 3">
    <name type="scientific">Hyella patelloides LEGE 07179</name>
    <dbReference type="NCBI Taxonomy" id="945734"/>
    <lineage>
        <taxon>Bacteria</taxon>
        <taxon>Bacillati</taxon>
        <taxon>Cyanobacteriota</taxon>
        <taxon>Cyanophyceae</taxon>
        <taxon>Pleurocapsales</taxon>
        <taxon>Hyellaceae</taxon>
        <taxon>Hyella</taxon>
    </lineage>
</organism>
<gene>
    <name evidence="2" type="ORF">H1P_5400001</name>
</gene>
<dbReference type="EMBL" id="CAACVJ010000491">
    <property type="protein sequence ID" value="VEP17072.1"/>
    <property type="molecule type" value="Genomic_DNA"/>
</dbReference>
<sequence>MLYFLLLLSPILIIAIFHNLLHIGFDLFFPDIQTPEMSAPKSIWFPGLLSWWEGLYGWLIIALVMIFSTVIGIVFFSPSYYWSEMTDWWYGMKNFINPLMLIRLLSAAFLYQFEHLVRTHLIAVGVGKRSV</sequence>
<keyword evidence="1" id="KW-0812">Transmembrane</keyword>